<name>A0AAE6M237_LEUCA</name>
<reference evidence="1 2" key="1">
    <citation type="submission" date="2019-06" db="EMBL/GenBank/DDBJ databases">
        <title>Genome analyses of bacteria isolated from kimchi.</title>
        <authorList>
            <person name="Lee S."/>
            <person name="Ahn S."/>
            <person name="Roh S."/>
        </authorList>
    </citation>
    <scope>NUCLEOTIDE SEQUENCE [LARGE SCALE GENOMIC DNA]</scope>
    <source>
        <strain evidence="1 2">CBA3620</strain>
    </source>
</reference>
<dbReference type="GO" id="GO:0030153">
    <property type="term" value="P:bacteriocin immunity"/>
    <property type="evidence" value="ECO:0007669"/>
    <property type="project" value="InterPro"/>
</dbReference>
<evidence type="ECO:0000313" key="2">
    <source>
        <dbReference type="Proteomes" id="UP000321332"/>
    </source>
</evidence>
<evidence type="ECO:0000313" key="1">
    <source>
        <dbReference type="EMBL" id="QEA33500.1"/>
    </source>
</evidence>
<organism evidence="1 2">
    <name type="scientific">Leuconostoc carnosum</name>
    <dbReference type="NCBI Taxonomy" id="1252"/>
    <lineage>
        <taxon>Bacteria</taxon>
        <taxon>Bacillati</taxon>
        <taxon>Bacillota</taxon>
        <taxon>Bacilli</taxon>
        <taxon>Lactobacillales</taxon>
        <taxon>Lactobacillaceae</taxon>
        <taxon>Leuconostoc</taxon>
    </lineage>
</organism>
<dbReference type="CDD" id="cd21059">
    <property type="entry name" value="LciA-like"/>
    <property type="match status" value="1"/>
</dbReference>
<sequence length="88" mass="9917">MMNSKKRQGKEQLLLNEAYDLILNPKTLEKERIALLSFKNAIESGKNFESALMHLVKTVKELAVSQLDHRSKLSPAVNKFYIAIATTG</sequence>
<dbReference type="Pfam" id="PF08951">
    <property type="entry name" value="EntA_Immun"/>
    <property type="match status" value="1"/>
</dbReference>
<dbReference type="AlphaFoldDB" id="A0AAE6M237"/>
<gene>
    <name evidence="1" type="ORF">FGL89_04885</name>
</gene>
<dbReference type="EMBL" id="CP042374">
    <property type="protein sequence ID" value="QEA33500.1"/>
    <property type="molecule type" value="Genomic_DNA"/>
</dbReference>
<dbReference type="InterPro" id="IPR015046">
    <property type="entry name" value="LciA_Immunity-like"/>
</dbReference>
<proteinExistence type="predicted"/>
<dbReference type="Proteomes" id="UP000321332">
    <property type="component" value="Chromosome"/>
</dbReference>
<accession>A0AAE6M237</accession>
<protein>
    <submittedName>
        <fullName evidence="1">Bacteriocin immunity protein</fullName>
    </submittedName>
</protein>